<evidence type="ECO:0000256" key="1">
    <source>
        <dbReference type="SAM" id="MobiDB-lite"/>
    </source>
</evidence>
<keyword evidence="2" id="KW-1133">Transmembrane helix</keyword>
<gene>
    <name evidence="3" type="ORF">Bca52824_023955</name>
</gene>
<dbReference type="Proteomes" id="UP000886595">
    <property type="component" value="Unassembled WGS sequence"/>
</dbReference>
<comment type="caution">
    <text evidence="3">The sequence shown here is derived from an EMBL/GenBank/DDBJ whole genome shotgun (WGS) entry which is preliminary data.</text>
</comment>
<keyword evidence="2" id="KW-0812">Transmembrane</keyword>
<evidence type="ECO:0000313" key="4">
    <source>
        <dbReference type="Proteomes" id="UP000886595"/>
    </source>
</evidence>
<feature type="compositionally biased region" description="Polar residues" evidence="1">
    <location>
        <begin position="122"/>
        <end position="133"/>
    </location>
</feature>
<protein>
    <submittedName>
        <fullName evidence="3">Uncharacterized protein</fullName>
    </submittedName>
</protein>
<feature type="transmembrane region" description="Helical" evidence="2">
    <location>
        <begin position="7"/>
        <end position="29"/>
    </location>
</feature>
<reference evidence="3 4" key="1">
    <citation type="submission" date="2020-02" db="EMBL/GenBank/DDBJ databases">
        <authorList>
            <person name="Ma Q."/>
            <person name="Huang Y."/>
            <person name="Song X."/>
            <person name="Pei D."/>
        </authorList>
    </citation>
    <scope>NUCLEOTIDE SEQUENCE [LARGE SCALE GENOMIC DNA]</scope>
    <source>
        <strain evidence="3">Sxm20200214</strain>
        <tissue evidence="3">Leaf</tissue>
    </source>
</reference>
<keyword evidence="2" id="KW-0472">Membrane</keyword>
<name>A0A8X8AV76_BRACI</name>
<evidence type="ECO:0000256" key="2">
    <source>
        <dbReference type="SAM" id="Phobius"/>
    </source>
</evidence>
<dbReference type="EMBL" id="JAAMPC010000005">
    <property type="protein sequence ID" value="KAG2312398.1"/>
    <property type="molecule type" value="Genomic_DNA"/>
</dbReference>
<evidence type="ECO:0000313" key="3">
    <source>
        <dbReference type="EMBL" id="KAG2312398.1"/>
    </source>
</evidence>
<feature type="region of interest" description="Disordered" evidence="1">
    <location>
        <begin position="122"/>
        <end position="161"/>
    </location>
</feature>
<sequence>MAIIIQLNGLLSMFTTIHIFLFQAFLLHIHTNTNGSIDHGVPTSNALQGQESFNPYANTLAMPVTHQTRAYQNYHALPASSNSGYNYWVRDLDHFSDMMVNHRRGGDIYRQGEDTRRPYKNHQTYHSNSNSGYNHGASHMTSHRREGDAHRKRRDTWVNLK</sequence>
<dbReference type="AlphaFoldDB" id="A0A8X8AV76"/>
<organism evidence="3 4">
    <name type="scientific">Brassica carinata</name>
    <name type="common">Ethiopian mustard</name>
    <name type="synonym">Abyssinian cabbage</name>
    <dbReference type="NCBI Taxonomy" id="52824"/>
    <lineage>
        <taxon>Eukaryota</taxon>
        <taxon>Viridiplantae</taxon>
        <taxon>Streptophyta</taxon>
        <taxon>Embryophyta</taxon>
        <taxon>Tracheophyta</taxon>
        <taxon>Spermatophyta</taxon>
        <taxon>Magnoliopsida</taxon>
        <taxon>eudicotyledons</taxon>
        <taxon>Gunneridae</taxon>
        <taxon>Pentapetalae</taxon>
        <taxon>rosids</taxon>
        <taxon>malvids</taxon>
        <taxon>Brassicales</taxon>
        <taxon>Brassicaceae</taxon>
        <taxon>Brassiceae</taxon>
        <taxon>Brassica</taxon>
    </lineage>
</organism>
<accession>A0A8X8AV76</accession>
<proteinExistence type="predicted"/>
<keyword evidence="4" id="KW-1185">Reference proteome</keyword>